<reference evidence="1" key="1">
    <citation type="submission" date="2020-05" db="EMBL/GenBank/DDBJ databases">
        <authorList>
            <person name="Chiriac C."/>
            <person name="Salcher M."/>
            <person name="Ghai R."/>
            <person name="Kavagutti S V."/>
        </authorList>
    </citation>
    <scope>NUCLEOTIDE SEQUENCE</scope>
</reference>
<dbReference type="EMBL" id="CAEZSP010000025">
    <property type="protein sequence ID" value="CAB4543596.1"/>
    <property type="molecule type" value="Genomic_DNA"/>
</dbReference>
<gene>
    <name evidence="1" type="ORF">UFOPK1440_00613</name>
    <name evidence="2" type="ORF">UFOPK1946_00592</name>
</gene>
<evidence type="ECO:0000313" key="1">
    <source>
        <dbReference type="EMBL" id="CAB4543596.1"/>
    </source>
</evidence>
<dbReference type="EMBL" id="CAEZVG010000023">
    <property type="protein sequence ID" value="CAB4622562.1"/>
    <property type="molecule type" value="Genomic_DNA"/>
</dbReference>
<dbReference type="AlphaFoldDB" id="A0A6J6BXH5"/>
<name>A0A6J6BXH5_9ZZZZ</name>
<proteinExistence type="predicted"/>
<organism evidence="1">
    <name type="scientific">freshwater metagenome</name>
    <dbReference type="NCBI Taxonomy" id="449393"/>
    <lineage>
        <taxon>unclassified sequences</taxon>
        <taxon>metagenomes</taxon>
        <taxon>ecological metagenomes</taxon>
    </lineage>
</organism>
<accession>A0A6J6BXH5</accession>
<protein>
    <submittedName>
        <fullName evidence="1">Unannotated protein</fullName>
    </submittedName>
</protein>
<evidence type="ECO:0000313" key="2">
    <source>
        <dbReference type="EMBL" id="CAB4622562.1"/>
    </source>
</evidence>
<sequence length="363" mass="40410">MNKSLALSLGFLLVLTLSTPSANAVSFNDKCTKPLQTLKINGTTAICTLLNGEKKWLPDSFQDLTKIWRSVSNAKKSGDPSTLALEITYSPTVNRKIADSIAGGVKDAALFWQKTFIADRPLTVLFITEKDRKWFNEQQIAMELSEREIEAELQMFDDEVKRNGKLANAAGLTGGSNETAYLLFYIGTGRMNPDVNSAKVAAHEYTHIGQMEISNRINGEDVPCWTIEGGAEFYGKVLSAKNLADLKVMHRDHIWGRYDKNFRVATEPKGGWAKFFEENGPRTTDPDYAQTCGINGSYAAGALGTQYLFMKKGQEGMVDFFRISTETKDYKSAILSVYGITWEEMKTEIAQYIRLVVAQTPIS</sequence>